<dbReference type="Gene3D" id="1.20.120.530">
    <property type="entry name" value="GntR ligand-binding domain-like"/>
    <property type="match status" value="1"/>
</dbReference>
<feature type="non-terminal residue" evidence="5">
    <location>
        <position position="1"/>
    </location>
</feature>
<dbReference type="Pfam" id="PF07729">
    <property type="entry name" value="FCD"/>
    <property type="match status" value="1"/>
</dbReference>
<dbReference type="InterPro" id="IPR011711">
    <property type="entry name" value="GntR_C"/>
</dbReference>
<keyword evidence="1" id="KW-0805">Transcription regulation</keyword>
<dbReference type="InterPro" id="IPR008920">
    <property type="entry name" value="TF_FadR/GntR_C"/>
</dbReference>
<sequence length="77" mass="8877">SPFEHRFKIRSLRSNLGRLKYSLKEHQEIVKALKKGDSIQAERLSQLHLDSILKNILAYGGKEEDKNKNAQNQSQSD</sequence>
<comment type="caution">
    <text evidence="5">The sequence shown here is derived from an EMBL/GenBank/DDBJ whole genome shotgun (WGS) entry which is preliminary data.</text>
</comment>
<protein>
    <recommendedName>
        <fullName evidence="4">GntR C-terminal domain-containing protein</fullName>
    </recommendedName>
</protein>
<dbReference type="GO" id="GO:0003677">
    <property type="term" value="F:DNA binding"/>
    <property type="evidence" value="ECO:0007669"/>
    <property type="project" value="UniProtKB-KW"/>
</dbReference>
<gene>
    <name evidence="5" type="ORF">S06H3_34126</name>
</gene>
<keyword evidence="3" id="KW-0804">Transcription</keyword>
<proteinExistence type="predicted"/>
<accession>X1NL27</accession>
<evidence type="ECO:0000313" key="5">
    <source>
        <dbReference type="EMBL" id="GAI27470.1"/>
    </source>
</evidence>
<keyword evidence="2" id="KW-0238">DNA-binding</keyword>
<organism evidence="5">
    <name type="scientific">marine sediment metagenome</name>
    <dbReference type="NCBI Taxonomy" id="412755"/>
    <lineage>
        <taxon>unclassified sequences</taxon>
        <taxon>metagenomes</taxon>
        <taxon>ecological metagenomes</taxon>
    </lineage>
</organism>
<evidence type="ECO:0000256" key="1">
    <source>
        <dbReference type="ARBA" id="ARBA00023015"/>
    </source>
</evidence>
<reference evidence="5" key="1">
    <citation type="journal article" date="2014" name="Front. Microbiol.">
        <title>High frequency of phylogenetically diverse reductive dehalogenase-homologous genes in deep subseafloor sedimentary metagenomes.</title>
        <authorList>
            <person name="Kawai M."/>
            <person name="Futagami T."/>
            <person name="Toyoda A."/>
            <person name="Takaki Y."/>
            <person name="Nishi S."/>
            <person name="Hori S."/>
            <person name="Arai W."/>
            <person name="Tsubouchi T."/>
            <person name="Morono Y."/>
            <person name="Uchiyama I."/>
            <person name="Ito T."/>
            <person name="Fujiyama A."/>
            <person name="Inagaki F."/>
            <person name="Takami H."/>
        </authorList>
    </citation>
    <scope>NUCLEOTIDE SEQUENCE</scope>
    <source>
        <strain evidence="5">Expedition CK06-06</strain>
    </source>
</reference>
<dbReference type="EMBL" id="BARV01020450">
    <property type="protein sequence ID" value="GAI27470.1"/>
    <property type="molecule type" value="Genomic_DNA"/>
</dbReference>
<evidence type="ECO:0000256" key="3">
    <source>
        <dbReference type="ARBA" id="ARBA00023163"/>
    </source>
</evidence>
<dbReference type="AlphaFoldDB" id="X1NL27"/>
<feature type="domain" description="GntR C-terminal" evidence="4">
    <location>
        <begin position="10"/>
        <end position="50"/>
    </location>
</feature>
<evidence type="ECO:0000259" key="4">
    <source>
        <dbReference type="Pfam" id="PF07729"/>
    </source>
</evidence>
<evidence type="ECO:0000256" key="2">
    <source>
        <dbReference type="ARBA" id="ARBA00023125"/>
    </source>
</evidence>
<name>X1NL27_9ZZZZ</name>
<dbReference type="SUPFAM" id="SSF48008">
    <property type="entry name" value="GntR ligand-binding domain-like"/>
    <property type="match status" value="1"/>
</dbReference>